<dbReference type="EMBL" id="WBMR01000014">
    <property type="protein sequence ID" value="KAB2386202.1"/>
    <property type="molecule type" value="Genomic_DNA"/>
</dbReference>
<protein>
    <recommendedName>
        <fullName evidence="3">FXSXX-COOH protein</fullName>
    </recommendedName>
</protein>
<organism evidence="1 2">
    <name type="scientific">Actinomadura montaniterrae</name>
    <dbReference type="NCBI Taxonomy" id="1803903"/>
    <lineage>
        <taxon>Bacteria</taxon>
        <taxon>Bacillati</taxon>
        <taxon>Actinomycetota</taxon>
        <taxon>Actinomycetes</taxon>
        <taxon>Streptosporangiales</taxon>
        <taxon>Thermomonosporaceae</taxon>
        <taxon>Actinomadura</taxon>
    </lineage>
</organism>
<dbReference type="AlphaFoldDB" id="A0A6L3W070"/>
<name>A0A6L3W070_9ACTN</name>
<accession>A0A6L3W070</accession>
<evidence type="ECO:0000313" key="1">
    <source>
        <dbReference type="EMBL" id="KAB2386202.1"/>
    </source>
</evidence>
<sequence>MPEAKNPQVSMIDLADLSLDRLDDISQSALWHAVHEILDTSNDGAPVATFTSYTPPPPEHGF</sequence>
<comment type="caution">
    <text evidence="1">The sequence shown here is derived from an EMBL/GenBank/DDBJ whole genome shotgun (WGS) entry which is preliminary data.</text>
</comment>
<dbReference type="RefSeq" id="WP_151539280.1">
    <property type="nucleotide sequence ID" value="NZ_WBMR01000014.1"/>
</dbReference>
<evidence type="ECO:0000313" key="2">
    <source>
        <dbReference type="Proteomes" id="UP000483004"/>
    </source>
</evidence>
<evidence type="ECO:0008006" key="3">
    <source>
        <dbReference type="Google" id="ProtNLM"/>
    </source>
</evidence>
<reference evidence="1 2" key="1">
    <citation type="submission" date="2019-09" db="EMBL/GenBank/DDBJ databases">
        <title>Actinomadura physcomitrii sp. nov., a novel actinomycete isolated from moss [Physcomitrium sphaericum (Ludw) Fuernr].</title>
        <authorList>
            <person name="Liu C."/>
            <person name="Zhuang X."/>
        </authorList>
    </citation>
    <scope>NUCLEOTIDE SEQUENCE [LARGE SCALE GENOMIC DNA]</scope>
    <source>
        <strain evidence="1 2">CYP1-1B</strain>
    </source>
</reference>
<proteinExistence type="predicted"/>
<dbReference type="Proteomes" id="UP000483004">
    <property type="component" value="Unassembled WGS sequence"/>
</dbReference>
<gene>
    <name evidence="1" type="ORF">F9B16_07670</name>
</gene>
<keyword evidence="2" id="KW-1185">Reference proteome</keyword>